<dbReference type="InterPro" id="IPR057439">
    <property type="entry name" value="ANG-1/2/4"/>
</dbReference>
<accession>A0A401NQT1</accession>
<dbReference type="Pfam" id="PF00147">
    <property type="entry name" value="Fibrinogen_C"/>
    <property type="match status" value="1"/>
</dbReference>
<dbReference type="InterPro" id="IPR014716">
    <property type="entry name" value="Fibrinogen_a/b/g_C_1"/>
</dbReference>
<dbReference type="GO" id="GO:0005576">
    <property type="term" value="C:extracellular region"/>
    <property type="evidence" value="ECO:0007669"/>
    <property type="project" value="UniProtKB-SubCell"/>
</dbReference>
<dbReference type="SMART" id="SM00186">
    <property type="entry name" value="FBG"/>
    <property type="match status" value="1"/>
</dbReference>
<evidence type="ECO:0000256" key="7">
    <source>
        <dbReference type="ARBA" id="ARBA00023180"/>
    </source>
</evidence>
<evidence type="ECO:0000256" key="3">
    <source>
        <dbReference type="ARBA" id="ARBA00022657"/>
    </source>
</evidence>
<evidence type="ECO:0000256" key="1">
    <source>
        <dbReference type="ARBA" id="ARBA00004613"/>
    </source>
</evidence>
<dbReference type="OrthoDB" id="7735550at2759"/>
<reference evidence="10 11" key="1">
    <citation type="journal article" date="2018" name="Nat. Ecol. Evol.">
        <title>Shark genomes provide insights into elasmobranch evolution and the origin of vertebrates.</title>
        <authorList>
            <person name="Hara Y"/>
            <person name="Yamaguchi K"/>
            <person name="Onimaru K"/>
            <person name="Kadota M"/>
            <person name="Koyanagi M"/>
            <person name="Keeley SD"/>
            <person name="Tatsumi K"/>
            <person name="Tanaka K"/>
            <person name="Motone F"/>
            <person name="Kageyama Y"/>
            <person name="Nozu R"/>
            <person name="Adachi N"/>
            <person name="Nishimura O"/>
            <person name="Nakagawa R"/>
            <person name="Tanegashima C"/>
            <person name="Kiyatake I"/>
            <person name="Matsumoto R"/>
            <person name="Murakumo K"/>
            <person name="Nishida K"/>
            <person name="Terakita A"/>
            <person name="Kuratani S"/>
            <person name="Sato K"/>
            <person name="Hyodo S Kuraku.S."/>
        </authorList>
    </citation>
    <scope>NUCLEOTIDE SEQUENCE [LARGE SCALE GENOMIC DNA]</scope>
</reference>
<gene>
    <name evidence="10" type="ORF">scyTo_0014601</name>
</gene>
<dbReference type="GO" id="GO:0007596">
    <property type="term" value="P:blood coagulation"/>
    <property type="evidence" value="ECO:0007669"/>
    <property type="project" value="InterPro"/>
</dbReference>
<dbReference type="GO" id="GO:0001525">
    <property type="term" value="P:angiogenesis"/>
    <property type="evidence" value="ECO:0007669"/>
    <property type="project" value="UniProtKB-KW"/>
</dbReference>
<feature type="domain" description="Fibrinogen C-terminal" evidence="9">
    <location>
        <begin position="96"/>
        <end position="167"/>
    </location>
</feature>
<comment type="caution">
    <text evidence="10">The sequence shown here is derived from an EMBL/GenBank/DDBJ whole genome shotgun (WGS) entry which is preliminary data.</text>
</comment>
<evidence type="ECO:0000256" key="8">
    <source>
        <dbReference type="SAM" id="Coils"/>
    </source>
</evidence>
<dbReference type="NCBIfam" id="NF040941">
    <property type="entry name" value="GGGWT_bact"/>
    <property type="match status" value="1"/>
</dbReference>
<dbReference type="PANTHER" id="PTHR47221:SF6">
    <property type="entry name" value="FIBRINOGEN ALPHA CHAIN"/>
    <property type="match status" value="1"/>
</dbReference>
<protein>
    <recommendedName>
        <fullName evidence="9">Fibrinogen C-terminal domain-containing protein</fullName>
    </recommendedName>
</protein>
<keyword evidence="2" id="KW-0964">Secreted</keyword>
<evidence type="ECO:0000256" key="2">
    <source>
        <dbReference type="ARBA" id="ARBA00022525"/>
    </source>
</evidence>
<evidence type="ECO:0000256" key="6">
    <source>
        <dbReference type="ARBA" id="ARBA00023157"/>
    </source>
</evidence>
<dbReference type="InterPro" id="IPR002181">
    <property type="entry name" value="Fibrinogen_a/b/g_C_dom"/>
</dbReference>
<evidence type="ECO:0000313" key="11">
    <source>
        <dbReference type="Proteomes" id="UP000288216"/>
    </source>
</evidence>
<dbReference type="InterPro" id="IPR036056">
    <property type="entry name" value="Fibrinogen-like_C"/>
</dbReference>
<dbReference type="OMA" id="RAFCSHA"/>
<dbReference type="AlphaFoldDB" id="A0A401NQT1"/>
<evidence type="ECO:0000259" key="9">
    <source>
        <dbReference type="PROSITE" id="PS51406"/>
    </source>
</evidence>
<sequence>MVQTNEISKIQEKNRLLEGKVSDIEARHRTELGSIRKEKELLQQLVTHQISNIRELEKRLHTASSNSSGLQLQQLQLVETVRQLINLVSQGKAMVKKEDKIFRDCADALESGANMSGVYTIHIENMTNSHKVYCQMETSGGGWTVIQRRVNGSTDFQRNWREYKMAFPERIQRNSRTPKQFSCSRNEFQHKRCRQRQLSLQVRIDVNW</sequence>
<feature type="coiled-coil region" evidence="8">
    <location>
        <begin position="7"/>
        <end position="73"/>
    </location>
</feature>
<keyword evidence="6" id="KW-1015">Disulfide bond</keyword>
<keyword evidence="4" id="KW-0732">Signal</keyword>
<proteinExistence type="predicted"/>
<dbReference type="InterPro" id="IPR037579">
    <property type="entry name" value="FIB_ANG-like"/>
</dbReference>
<dbReference type="EMBL" id="BFAA01007894">
    <property type="protein sequence ID" value="GCB63230.1"/>
    <property type="molecule type" value="Genomic_DNA"/>
</dbReference>
<evidence type="ECO:0000256" key="4">
    <source>
        <dbReference type="ARBA" id="ARBA00022729"/>
    </source>
</evidence>
<dbReference type="PROSITE" id="PS51406">
    <property type="entry name" value="FIBRINOGEN_C_2"/>
    <property type="match status" value="1"/>
</dbReference>
<keyword evidence="11" id="KW-1185">Reference proteome</keyword>
<keyword evidence="5 8" id="KW-0175">Coiled coil</keyword>
<dbReference type="Gene3D" id="3.90.215.10">
    <property type="entry name" value="Gamma Fibrinogen, chain A, domain 1"/>
    <property type="match status" value="1"/>
</dbReference>
<name>A0A401NQT1_SCYTO</name>
<comment type="subcellular location">
    <subcellularLocation>
        <location evidence="1">Secreted</location>
    </subcellularLocation>
</comment>
<dbReference type="Pfam" id="PF25443">
    <property type="entry name" value="ANG-1"/>
    <property type="match status" value="1"/>
</dbReference>
<dbReference type="STRING" id="75743.A0A401NQT1"/>
<dbReference type="Proteomes" id="UP000288216">
    <property type="component" value="Unassembled WGS sequence"/>
</dbReference>
<organism evidence="10 11">
    <name type="scientific">Scyliorhinus torazame</name>
    <name type="common">Cloudy catshark</name>
    <name type="synonym">Catulus torazame</name>
    <dbReference type="NCBI Taxonomy" id="75743"/>
    <lineage>
        <taxon>Eukaryota</taxon>
        <taxon>Metazoa</taxon>
        <taxon>Chordata</taxon>
        <taxon>Craniata</taxon>
        <taxon>Vertebrata</taxon>
        <taxon>Chondrichthyes</taxon>
        <taxon>Elasmobranchii</taxon>
        <taxon>Galeomorphii</taxon>
        <taxon>Galeoidea</taxon>
        <taxon>Carcharhiniformes</taxon>
        <taxon>Scyliorhinidae</taxon>
        <taxon>Scyliorhinus</taxon>
    </lineage>
</organism>
<dbReference type="SUPFAM" id="SSF56496">
    <property type="entry name" value="Fibrinogen C-terminal domain-like"/>
    <property type="match status" value="1"/>
</dbReference>
<evidence type="ECO:0000256" key="5">
    <source>
        <dbReference type="ARBA" id="ARBA00023054"/>
    </source>
</evidence>
<dbReference type="PANTHER" id="PTHR47221">
    <property type="entry name" value="FIBRINOGEN ALPHA CHAIN"/>
    <property type="match status" value="1"/>
</dbReference>
<keyword evidence="7" id="KW-0325">Glycoprotein</keyword>
<keyword evidence="3" id="KW-0037">Angiogenesis</keyword>
<feature type="non-terminal residue" evidence="10">
    <location>
        <position position="208"/>
    </location>
</feature>
<evidence type="ECO:0000313" key="10">
    <source>
        <dbReference type="EMBL" id="GCB63230.1"/>
    </source>
</evidence>